<dbReference type="EMBL" id="DS113184">
    <property type="protein sequence ID" value="EAY22324.1"/>
    <property type="molecule type" value="Genomic_DNA"/>
</dbReference>
<evidence type="ECO:0000313" key="2">
    <source>
        <dbReference type="EMBL" id="EAY22324.1"/>
    </source>
</evidence>
<dbReference type="VEuPathDB" id="TrichDB:TVAG_378030"/>
<keyword evidence="1" id="KW-0175">Coiled coil</keyword>
<dbReference type="AlphaFoldDB" id="A2DAZ4"/>
<dbReference type="InParanoid" id="A2DAZ4"/>
<reference evidence="2" key="1">
    <citation type="submission" date="2006-10" db="EMBL/GenBank/DDBJ databases">
        <authorList>
            <person name="Amadeo P."/>
            <person name="Zhao Q."/>
            <person name="Wortman J."/>
            <person name="Fraser-Liggett C."/>
            <person name="Carlton J."/>
        </authorList>
    </citation>
    <scope>NUCLEOTIDE SEQUENCE</scope>
    <source>
        <strain evidence="2">G3</strain>
    </source>
</reference>
<organism evidence="2 3">
    <name type="scientific">Trichomonas vaginalis (strain ATCC PRA-98 / G3)</name>
    <dbReference type="NCBI Taxonomy" id="412133"/>
    <lineage>
        <taxon>Eukaryota</taxon>
        <taxon>Metamonada</taxon>
        <taxon>Parabasalia</taxon>
        <taxon>Trichomonadida</taxon>
        <taxon>Trichomonadidae</taxon>
        <taxon>Trichomonas</taxon>
    </lineage>
</organism>
<dbReference type="KEGG" id="tva:5467874"/>
<protein>
    <submittedName>
        <fullName evidence="2">Uncharacterized protein</fullName>
    </submittedName>
</protein>
<proteinExistence type="predicted"/>
<dbReference type="Proteomes" id="UP000001542">
    <property type="component" value="Unassembled WGS sequence"/>
</dbReference>
<dbReference type="RefSeq" id="XP_001583310.1">
    <property type="nucleotide sequence ID" value="XM_001583260.1"/>
</dbReference>
<dbReference type="VEuPathDB" id="TrichDB:TVAGG3_0518050"/>
<name>A2DAZ4_TRIV3</name>
<feature type="coiled-coil region" evidence="1">
    <location>
        <begin position="395"/>
        <end position="422"/>
    </location>
</feature>
<evidence type="ECO:0000313" key="3">
    <source>
        <dbReference type="Proteomes" id="UP000001542"/>
    </source>
</evidence>
<dbReference type="InterPro" id="IPR011047">
    <property type="entry name" value="Quinoprotein_ADH-like_sf"/>
</dbReference>
<reference evidence="2" key="2">
    <citation type="journal article" date="2007" name="Science">
        <title>Draft genome sequence of the sexually transmitted pathogen Trichomonas vaginalis.</title>
        <authorList>
            <person name="Carlton J.M."/>
            <person name="Hirt R.P."/>
            <person name="Silva J.C."/>
            <person name="Delcher A.L."/>
            <person name="Schatz M."/>
            <person name="Zhao Q."/>
            <person name="Wortman J.R."/>
            <person name="Bidwell S.L."/>
            <person name="Alsmark U.C.M."/>
            <person name="Besteiro S."/>
            <person name="Sicheritz-Ponten T."/>
            <person name="Noel C.J."/>
            <person name="Dacks J.B."/>
            <person name="Foster P.G."/>
            <person name="Simillion C."/>
            <person name="Van de Peer Y."/>
            <person name="Miranda-Saavedra D."/>
            <person name="Barton G.J."/>
            <person name="Westrop G.D."/>
            <person name="Mueller S."/>
            <person name="Dessi D."/>
            <person name="Fiori P.L."/>
            <person name="Ren Q."/>
            <person name="Paulsen I."/>
            <person name="Zhang H."/>
            <person name="Bastida-Corcuera F.D."/>
            <person name="Simoes-Barbosa A."/>
            <person name="Brown M.T."/>
            <person name="Hayes R.D."/>
            <person name="Mukherjee M."/>
            <person name="Okumura C.Y."/>
            <person name="Schneider R."/>
            <person name="Smith A.J."/>
            <person name="Vanacova S."/>
            <person name="Villalvazo M."/>
            <person name="Haas B.J."/>
            <person name="Pertea M."/>
            <person name="Feldblyum T.V."/>
            <person name="Utterback T.R."/>
            <person name="Shu C.L."/>
            <person name="Osoegawa K."/>
            <person name="de Jong P.J."/>
            <person name="Hrdy I."/>
            <person name="Horvathova L."/>
            <person name="Zubacova Z."/>
            <person name="Dolezal P."/>
            <person name="Malik S.B."/>
            <person name="Logsdon J.M. Jr."/>
            <person name="Henze K."/>
            <person name="Gupta A."/>
            <person name="Wang C.C."/>
            <person name="Dunne R.L."/>
            <person name="Upcroft J.A."/>
            <person name="Upcroft P."/>
            <person name="White O."/>
            <person name="Salzberg S.L."/>
            <person name="Tang P."/>
            <person name="Chiu C.-H."/>
            <person name="Lee Y.-S."/>
            <person name="Embley T.M."/>
            <person name="Coombs G.H."/>
            <person name="Mottram J.C."/>
            <person name="Tachezy J."/>
            <person name="Fraser-Liggett C.M."/>
            <person name="Johnson P.J."/>
        </authorList>
    </citation>
    <scope>NUCLEOTIDE SEQUENCE [LARGE SCALE GENOMIC DNA]</scope>
    <source>
        <strain evidence="2">G3</strain>
    </source>
</reference>
<evidence type="ECO:0000256" key="1">
    <source>
        <dbReference type="SAM" id="Coils"/>
    </source>
</evidence>
<dbReference type="SUPFAM" id="SSF50998">
    <property type="entry name" value="Quinoprotein alcohol dehydrogenase-like"/>
    <property type="match status" value="1"/>
</dbReference>
<accession>A2DAZ4</accession>
<gene>
    <name evidence="2" type="ORF">TVAG_378030</name>
</gene>
<sequence length="500" mass="57508">MEEYLKELIQTKKEGSFTNDSYELIAEGGEGLLYLHFKDNFFRIRNGQTPEVIEPKCLTRVIHTFISNCDHTKCIIMDEKYKIDIFELPSNESIIFKFVNTFNVREEQVDAVKWTSYSPNHFVVLQNLKIYLYDCNNAEKLLEFSLSAITSMQFGTDFDPWYQYSLLALNSGKLVFIRGFIPKTGLSMNPETYSRILNTLNTTDKQLFQKVAVPNGSSYNIILDSNYSPNQFEVKLYNRENPIPDIDSFAVSGKYLFIISKNMFYAYELDLSDGKRNLTFVGHHVMKDVDMSDHYDFKYVCEAQIEMNSKILVRNGRVFVFSNNKIWMFNELENKLLLSMKFNGTTIKSIGVSSNVHAFALVTNDHTNYSFLPVFQSCNSFPGGWEQSTNVNSAADKISQRITELKKRKDQIENRKKEILKELEGIHKFVEDSKKNSEEICKNAQIFTNAAESIIEKAGVPQKVDIDEEIKKMLGDDAKFAYDAGKIQTSMLSIELSTNL</sequence>
<keyword evidence="3" id="KW-1185">Reference proteome</keyword>